<dbReference type="GO" id="GO:0005524">
    <property type="term" value="F:ATP binding"/>
    <property type="evidence" value="ECO:0007669"/>
    <property type="project" value="InterPro"/>
</dbReference>
<dbReference type="SUPFAM" id="SSF56112">
    <property type="entry name" value="Protein kinase-like (PK-like)"/>
    <property type="match status" value="1"/>
</dbReference>
<organism evidence="3 4">
    <name type="scientific">Sparassis crispa</name>
    <dbReference type="NCBI Taxonomy" id="139825"/>
    <lineage>
        <taxon>Eukaryota</taxon>
        <taxon>Fungi</taxon>
        <taxon>Dikarya</taxon>
        <taxon>Basidiomycota</taxon>
        <taxon>Agaricomycotina</taxon>
        <taxon>Agaricomycetes</taxon>
        <taxon>Polyporales</taxon>
        <taxon>Sparassidaceae</taxon>
        <taxon>Sparassis</taxon>
    </lineage>
</organism>
<keyword evidence="1" id="KW-1133">Transmembrane helix</keyword>
<dbReference type="InterPro" id="IPR011009">
    <property type="entry name" value="Kinase-like_dom_sf"/>
</dbReference>
<dbReference type="STRING" id="139825.A0A401GAI7"/>
<feature type="domain" description="Protein kinase" evidence="2">
    <location>
        <begin position="57"/>
        <end position="371"/>
    </location>
</feature>
<evidence type="ECO:0000256" key="1">
    <source>
        <dbReference type="SAM" id="Phobius"/>
    </source>
</evidence>
<evidence type="ECO:0000313" key="3">
    <source>
        <dbReference type="EMBL" id="GBE79175.1"/>
    </source>
</evidence>
<keyword evidence="4" id="KW-1185">Reference proteome</keyword>
<dbReference type="OrthoDB" id="5987198at2759"/>
<proteinExistence type="predicted"/>
<dbReference type="Gene3D" id="1.10.510.10">
    <property type="entry name" value="Transferase(Phosphotransferase) domain 1"/>
    <property type="match status" value="1"/>
</dbReference>
<accession>A0A401GAI7</accession>
<dbReference type="GeneID" id="38776092"/>
<dbReference type="Proteomes" id="UP000287166">
    <property type="component" value="Unassembled WGS sequence"/>
</dbReference>
<comment type="caution">
    <text evidence="3">The sequence shown here is derived from an EMBL/GenBank/DDBJ whole genome shotgun (WGS) entry which is preliminary data.</text>
</comment>
<evidence type="ECO:0000313" key="4">
    <source>
        <dbReference type="Proteomes" id="UP000287166"/>
    </source>
</evidence>
<dbReference type="PROSITE" id="PS50011">
    <property type="entry name" value="PROTEIN_KINASE_DOM"/>
    <property type="match status" value="1"/>
</dbReference>
<dbReference type="EMBL" id="BFAD01000002">
    <property type="protein sequence ID" value="GBE79175.1"/>
    <property type="molecule type" value="Genomic_DNA"/>
</dbReference>
<keyword evidence="1" id="KW-0812">Transmembrane</keyword>
<dbReference type="InParanoid" id="A0A401GAI7"/>
<gene>
    <name evidence="3" type="ORF">SCP_0203720</name>
</gene>
<dbReference type="AlphaFoldDB" id="A0A401GAI7"/>
<dbReference type="GO" id="GO:0004672">
    <property type="term" value="F:protein kinase activity"/>
    <property type="evidence" value="ECO:0007669"/>
    <property type="project" value="InterPro"/>
</dbReference>
<dbReference type="SMART" id="SM00220">
    <property type="entry name" value="S_TKc"/>
    <property type="match status" value="1"/>
</dbReference>
<evidence type="ECO:0000259" key="2">
    <source>
        <dbReference type="PROSITE" id="PS50011"/>
    </source>
</evidence>
<feature type="transmembrane region" description="Helical" evidence="1">
    <location>
        <begin position="346"/>
        <end position="366"/>
    </location>
</feature>
<protein>
    <recommendedName>
        <fullName evidence="2">Protein kinase domain-containing protein</fullName>
    </recommendedName>
</protein>
<reference evidence="3 4" key="1">
    <citation type="journal article" date="2018" name="Sci. Rep.">
        <title>Genome sequence of the cauliflower mushroom Sparassis crispa (Hanabiratake) and its association with beneficial usage.</title>
        <authorList>
            <person name="Kiyama R."/>
            <person name="Furutani Y."/>
            <person name="Kawaguchi K."/>
            <person name="Nakanishi T."/>
        </authorList>
    </citation>
    <scope>NUCLEOTIDE SEQUENCE [LARGE SCALE GENOMIC DNA]</scope>
</reference>
<dbReference type="RefSeq" id="XP_027610088.1">
    <property type="nucleotide sequence ID" value="XM_027754287.1"/>
</dbReference>
<keyword evidence="1" id="KW-0472">Membrane</keyword>
<dbReference type="InterPro" id="IPR000719">
    <property type="entry name" value="Prot_kinase_dom"/>
</dbReference>
<sequence>MSENRQGGYVFKALENLPDMSPDEIFGVLLPFEARWRDRQQFLVTCGYMLRPRYHPGWTPSWFGTGKHPIFFEDSITLPLTDHLIDATRICDGAPVYIKRVKTGDNESQIATMFSAPRLRTDPNNHCVPILEVFQDADDKTISYMIMPCLRLIDRPPFERVIDVVDFVDQMLEGLVFMHQNGVAHRDCAYNNIMMDASMLYPHGFHPIRGLRLPDGITFNKPLSRAGKPIKYYYVDFGISVYFPQDVHPKLVVGVDGRDRDVPELSPDVPYDPFKVDVFIIGNLLIHRFYETYSNINFLHPLLEWMTEIDPAARPDALKALELWKAIRSEVGSIQRRRRLWFRDEWWLISVVVEIASLITGVINMCRRALR</sequence>
<name>A0A401GAI7_9APHY</name>